<feature type="transmembrane region" description="Helical" evidence="6">
    <location>
        <begin position="56"/>
        <end position="81"/>
    </location>
</feature>
<evidence type="ECO:0000259" key="7">
    <source>
        <dbReference type="PROSITE" id="PS51012"/>
    </source>
</evidence>
<evidence type="ECO:0000256" key="4">
    <source>
        <dbReference type="ARBA" id="ARBA00023136"/>
    </source>
</evidence>
<name>A0ABP5E0Q8_9PSEU</name>
<keyword evidence="4 6" id="KW-0472">Membrane</keyword>
<feature type="transmembrane region" description="Helical" evidence="6">
    <location>
        <begin position="227"/>
        <end position="246"/>
    </location>
</feature>
<feature type="transmembrane region" description="Helical" evidence="6">
    <location>
        <begin position="134"/>
        <end position="158"/>
    </location>
</feature>
<dbReference type="PRINTS" id="PR00164">
    <property type="entry name" value="ABC2TRNSPORT"/>
</dbReference>
<dbReference type="PANTHER" id="PTHR43229:SF2">
    <property type="entry name" value="NODULATION PROTEIN J"/>
    <property type="match status" value="1"/>
</dbReference>
<keyword evidence="2 6" id="KW-0812">Transmembrane</keyword>
<reference evidence="9" key="1">
    <citation type="journal article" date="2019" name="Int. J. Syst. Evol. Microbiol.">
        <title>The Global Catalogue of Microorganisms (GCM) 10K type strain sequencing project: providing services to taxonomists for standard genome sequencing and annotation.</title>
        <authorList>
            <consortium name="The Broad Institute Genomics Platform"/>
            <consortium name="The Broad Institute Genome Sequencing Center for Infectious Disease"/>
            <person name="Wu L."/>
            <person name="Ma J."/>
        </authorList>
    </citation>
    <scope>NUCLEOTIDE SEQUENCE [LARGE SCALE GENOMIC DNA]</scope>
    <source>
        <strain evidence="9">JCM 14545</strain>
    </source>
</reference>
<proteinExistence type="inferred from homology"/>
<comment type="subcellular location">
    <subcellularLocation>
        <location evidence="6">Cell membrane</location>
        <topology evidence="6">Multi-pass membrane protein</topology>
    </subcellularLocation>
    <subcellularLocation>
        <location evidence="1">Membrane</location>
        <topology evidence="1">Multi-pass membrane protein</topology>
    </subcellularLocation>
</comment>
<evidence type="ECO:0000256" key="3">
    <source>
        <dbReference type="ARBA" id="ARBA00022989"/>
    </source>
</evidence>
<evidence type="ECO:0000256" key="1">
    <source>
        <dbReference type="ARBA" id="ARBA00004141"/>
    </source>
</evidence>
<feature type="domain" description="ABC transmembrane type-2" evidence="7">
    <location>
        <begin position="21"/>
        <end position="252"/>
    </location>
</feature>
<dbReference type="Pfam" id="PF01061">
    <property type="entry name" value="ABC2_membrane"/>
    <property type="match status" value="1"/>
</dbReference>
<dbReference type="InterPro" id="IPR051784">
    <property type="entry name" value="Nod_factor_ABC_transporter"/>
</dbReference>
<keyword evidence="9" id="KW-1185">Reference proteome</keyword>
<dbReference type="Proteomes" id="UP001501116">
    <property type="component" value="Unassembled WGS sequence"/>
</dbReference>
<keyword evidence="6" id="KW-0813">Transport</keyword>
<feature type="transmembrane region" description="Helical" evidence="6">
    <location>
        <begin position="21"/>
        <end position="44"/>
    </location>
</feature>
<gene>
    <name evidence="8" type="ORF">GCM10009754_78700</name>
</gene>
<dbReference type="RefSeq" id="WP_344430576.1">
    <property type="nucleotide sequence ID" value="NZ_BAAANN010000050.1"/>
</dbReference>
<dbReference type="InterPro" id="IPR000412">
    <property type="entry name" value="ABC_2_transport"/>
</dbReference>
<dbReference type="InterPro" id="IPR013525">
    <property type="entry name" value="ABC2_TM"/>
</dbReference>
<comment type="similarity">
    <text evidence="6">Belongs to the ABC-2 integral membrane protein family.</text>
</comment>
<sequence>MWRDTWLVFQRDMASAMRNPAWLLIGITQPLLYLFFFGPLFVRVLSAGGLSSSDGWLLLAPGLIAQLALFGGITVGFDLLADYRAGVVERLRVTPASRLALLLGKVFASAVQATVQALLLIVVALLVFRLDISPAGLGVSVLITFVLAVAIAACSNALALTLKSEQSFPALMNTVLMPVILLSGILIPIDGSTAPGWLRIVADVNPVSHIVTALRGAFHGDFSSGPVLVGGAVTVGFAVLAVWWGARTFGRENA</sequence>
<feature type="transmembrane region" description="Helical" evidence="6">
    <location>
        <begin position="102"/>
        <end position="128"/>
    </location>
</feature>
<dbReference type="InterPro" id="IPR047817">
    <property type="entry name" value="ABC2_TM_bact-type"/>
</dbReference>
<keyword evidence="5" id="KW-0046">Antibiotic resistance</keyword>
<organism evidence="8 9">
    <name type="scientific">Amycolatopsis minnesotensis</name>
    <dbReference type="NCBI Taxonomy" id="337894"/>
    <lineage>
        <taxon>Bacteria</taxon>
        <taxon>Bacillati</taxon>
        <taxon>Actinomycetota</taxon>
        <taxon>Actinomycetes</taxon>
        <taxon>Pseudonocardiales</taxon>
        <taxon>Pseudonocardiaceae</taxon>
        <taxon>Amycolatopsis</taxon>
    </lineage>
</organism>
<evidence type="ECO:0000256" key="5">
    <source>
        <dbReference type="ARBA" id="ARBA00023251"/>
    </source>
</evidence>
<evidence type="ECO:0000313" key="9">
    <source>
        <dbReference type="Proteomes" id="UP001501116"/>
    </source>
</evidence>
<dbReference type="PANTHER" id="PTHR43229">
    <property type="entry name" value="NODULATION PROTEIN J"/>
    <property type="match status" value="1"/>
</dbReference>
<dbReference type="EMBL" id="BAAANN010000050">
    <property type="protein sequence ID" value="GAA1988804.1"/>
    <property type="molecule type" value="Genomic_DNA"/>
</dbReference>
<evidence type="ECO:0000256" key="2">
    <source>
        <dbReference type="ARBA" id="ARBA00022692"/>
    </source>
</evidence>
<keyword evidence="3 6" id="KW-1133">Transmembrane helix</keyword>
<keyword evidence="6" id="KW-1003">Cell membrane</keyword>
<evidence type="ECO:0000313" key="8">
    <source>
        <dbReference type="EMBL" id="GAA1988804.1"/>
    </source>
</evidence>
<evidence type="ECO:0000256" key="6">
    <source>
        <dbReference type="RuleBase" id="RU361157"/>
    </source>
</evidence>
<dbReference type="PIRSF" id="PIRSF006648">
    <property type="entry name" value="DrrB"/>
    <property type="match status" value="1"/>
</dbReference>
<protein>
    <recommendedName>
        <fullName evidence="6">Transport permease protein</fullName>
    </recommendedName>
</protein>
<comment type="caution">
    <text evidence="8">The sequence shown here is derived from an EMBL/GenBank/DDBJ whole genome shotgun (WGS) entry which is preliminary data.</text>
</comment>
<accession>A0ABP5E0Q8</accession>
<feature type="transmembrane region" description="Helical" evidence="6">
    <location>
        <begin position="170"/>
        <end position="189"/>
    </location>
</feature>
<dbReference type="PROSITE" id="PS51012">
    <property type="entry name" value="ABC_TM2"/>
    <property type="match status" value="1"/>
</dbReference>